<evidence type="ECO:0000256" key="3">
    <source>
        <dbReference type="ARBA" id="ARBA00022801"/>
    </source>
</evidence>
<dbReference type="PANTHER" id="PTHR47053:SF1">
    <property type="entry name" value="MUREIN DD-ENDOPEPTIDASE MEPH-RELATED"/>
    <property type="match status" value="1"/>
</dbReference>
<dbReference type="PROSITE" id="PS51935">
    <property type="entry name" value="NLPC_P60"/>
    <property type="match status" value="1"/>
</dbReference>
<dbReference type="OrthoDB" id="9813368at2"/>
<dbReference type="eggNOG" id="COG0791">
    <property type="taxonomic scope" value="Bacteria"/>
</dbReference>
<keyword evidence="7" id="KW-1185">Reference proteome</keyword>
<dbReference type="InParanoid" id="F5YDW8"/>
<name>F5YDW8_LEAAZ</name>
<sequence>MKKPILFFFPAMILALFLGGNLFAVVPIQGVTLRGEAAYNARYRLLAAAEAYLGTPYRYAGVSRAGVDCSGLVFLSFRDALDTQPPRTTVSLYAWAEKIDTADLRVGDLVFFITDGQTVSHVGIYAGGRRFIHSASEGPRTGVMYSTLDEAYWRRTYTGAGRALPWDAEAEAAFIAGQVPDAPMAGGGNGADAVYDGGGYADKGGMPRTVSPPLKWASDHGVFTGFGLSWTFGGFIEGAPSVFRGLAGQAKIGYKWDTFRIALEVRPQWDRGLGVFHLPLDICLGTDTFQIFAGPAFTFGKPELDTEGGRTYYQSFAWLGELGLAMALPPIRIASGALSFFAELAWQPFSAEEGQGSNWKANVTANMRLSAGVRYLWLLI</sequence>
<reference evidence="7" key="1">
    <citation type="submission" date="2009-12" db="EMBL/GenBank/DDBJ databases">
        <title>Complete sequence of Treponema azotonutricium strain ZAS-9.</title>
        <authorList>
            <person name="Tetu S.G."/>
            <person name="Matson E."/>
            <person name="Ren Q."/>
            <person name="Seshadri R."/>
            <person name="Elbourne L."/>
            <person name="Hassan K.A."/>
            <person name="Durkin A."/>
            <person name="Radune D."/>
            <person name="Mohamoud Y."/>
            <person name="Shay R."/>
            <person name="Jin S."/>
            <person name="Zhang X."/>
            <person name="Lucey K."/>
            <person name="Ballor N.R."/>
            <person name="Ottesen E."/>
            <person name="Rosenthal R."/>
            <person name="Allen A."/>
            <person name="Leadbetter J.R."/>
            <person name="Paulsen I.T."/>
        </authorList>
    </citation>
    <scope>NUCLEOTIDE SEQUENCE [LARGE SCALE GENOMIC DNA]</scope>
    <source>
        <strain evidence="7">ATCC BAA-888 / DSM 13862 / ZAS-9</strain>
    </source>
</reference>
<keyword evidence="3" id="KW-0378">Hydrolase</keyword>
<dbReference type="GO" id="GO:0006508">
    <property type="term" value="P:proteolysis"/>
    <property type="evidence" value="ECO:0007669"/>
    <property type="project" value="UniProtKB-KW"/>
</dbReference>
<keyword evidence="4" id="KW-0788">Thiol protease</keyword>
<reference evidence="6 7" key="2">
    <citation type="journal article" date="2011" name="ISME J.">
        <title>RNA-seq reveals cooperative metabolic interactions between two termite-gut spirochete species in co-culture.</title>
        <authorList>
            <person name="Rosenthal A.Z."/>
            <person name="Matson E.G."/>
            <person name="Eldar A."/>
            <person name="Leadbetter J.R."/>
        </authorList>
    </citation>
    <scope>NUCLEOTIDE SEQUENCE [LARGE SCALE GENOMIC DNA]</scope>
    <source>
        <strain evidence="7">ATCC BAA-888 / DSM 13862 / ZAS-9</strain>
    </source>
</reference>
<evidence type="ECO:0000313" key="6">
    <source>
        <dbReference type="EMBL" id="AEF81494.1"/>
    </source>
</evidence>
<dbReference type="SUPFAM" id="SSF54001">
    <property type="entry name" value="Cysteine proteinases"/>
    <property type="match status" value="1"/>
</dbReference>
<organism evidence="6 7">
    <name type="scientific">Leadbettera azotonutricia (strain ATCC BAA-888 / DSM 13862 / ZAS-9)</name>
    <name type="common">Treponema azotonutricium</name>
    <dbReference type="NCBI Taxonomy" id="545695"/>
    <lineage>
        <taxon>Bacteria</taxon>
        <taxon>Pseudomonadati</taxon>
        <taxon>Spirochaetota</taxon>
        <taxon>Spirochaetia</taxon>
        <taxon>Spirochaetales</taxon>
        <taxon>Breznakiellaceae</taxon>
        <taxon>Leadbettera</taxon>
    </lineage>
</organism>
<evidence type="ECO:0000256" key="1">
    <source>
        <dbReference type="ARBA" id="ARBA00007074"/>
    </source>
</evidence>
<dbReference type="InterPro" id="IPR038765">
    <property type="entry name" value="Papain-like_cys_pep_sf"/>
</dbReference>
<proteinExistence type="inferred from homology"/>
<dbReference type="GO" id="GO:0008234">
    <property type="term" value="F:cysteine-type peptidase activity"/>
    <property type="evidence" value="ECO:0007669"/>
    <property type="project" value="UniProtKB-KW"/>
</dbReference>
<dbReference type="RefSeq" id="WP_015710430.1">
    <property type="nucleotide sequence ID" value="NC_015577.1"/>
</dbReference>
<keyword evidence="2" id="KW-0645">Protease</keyword>
<dbReference type="Pfam" id="PF00877">
    <property type="entry name" value="NLPC_P60"/>
    <property type="match status" value="1"/>
</dbReference>
<evidence type="ECO:0000313" key="7">
    <source>
        <dbReference type="Proteomes" id="UP000009222"/>
    </source>
</evidence>
<feature type="domain" description="NlpC/P60" evidence="5">
    <location>
        <begin position="39"/>
        <end position="164"/>
    </location>
</feature>
<dbReference type="STRING" id="545695.TREAZ_1588"/>
<gene>
    <name evidence="6" type="ordered locus">TREAZ_1588</name>
</gene>
<evidence type="ECO:0000256" key="2">
    <source>
        <dbReference type="ARBA" id="ARBA00022670"/>
    </source>
</evidence>
<evidence type="ECO:0000259" key="5">
    <source>
        <dbReference type="PROSITE" id="PS51935"/>
    </source>
</evidence>
<dbReference type="PANTHER" id="PTHR47053">
    <property type="entry name" value="MUREIN DD-ENDOPEPTIDASE MEPH-RELATED"/>
    <property type="match status" value="1"/>
</dbReference>
<dbReference type="EMBL" id="CP001841">
    <property type="protein sequence ID" value="AEF81494.1"/>
    <property type="molecule type" value="Genomic_DNA"/>
</dbReference>
<dbReference type="Gene3D" id="3.90.1720.10">
    <property type="entry name" value="endopeptidase domain like (from Nostoc punctiforme)"/>
    <property type="match status" value="1"/>
</dbReference>
<evidence type="ECO:0000256" key="4">
    <source>
        <dbReference type="ARBA" id="ARBA00022807"/>
    </source>
</evidence>
<dbReference type="Proteomes" id="UP000009222">
    <property type="component" value="Chromosome"/>
</dbReference>
<comment type="similarity">
    <text evidence="1">Belongs to the peptidase C40 family.</text>
</comment>
<dbReference type="HOGENOM" id="CLU_752142_0_0_12"/>
<dbReference type="InterPro" id="IPR000064">
    <property type="entry name" value="NLP_P60_dom"/>
</dbReference>
<keyword evidence="6" id="KW-0449">Lipoprotein</keyword>
<protein>
    <submittedName>
        <fullName evidence="6">Lipoprotein</fullName>
    </submittedName>
</protein>
<accession>F5YDW8</accession>
<dbReference type="KEGG" id="taz:TREAZ_1588"/>
<dbReference type="InterPro" id="IPR051202">
    <property type="entry name" value="Peptidase_C40"/>
</dbReference>
<dbReference type="AlphaFoldDB" id="F5YDW8"/>